<proteinExistence type="predicted"/>
<sequence>MPEEATSNRPKRPPDTRRLMPLPWSKVGSYLGSTRKGAIDKLETQQTGREGEFKPVQAQVQAQAGAQPIIDPAGTGTGTWDLLAWFGTAPAQHQHNAALFFLHSLLAHLSK</sequence>
<gene>
    <name evidence="1" type="ORF">NM208_g12937</name>
</gene>
<evidence type="ECO:0000313" key="2">
    <source>
        <dbReference type="Proteomes" id="UP001148629"/>
    </source>
</evidence>
<keyword evidence="2" id="KW-1185">Reference proteome</keyword>
<comment type="caution">
    <text evidence="1">The sequence shown here is derived from an EMBL/GenBank/DDBJ whole genome shotgun (WGS) entry which is preliminary data.</text>
</comment>
<reference evidence="1" key="1">
    <citation type="submission" date="2022-08" db="EMBL/GenBank/DDBJ databases">
        <title>Genome Sequence of Fusarium decemcellulare.</title>
        <authorList>
            <person name="Buettner E."/>
        </authorList>
    </citation>
    <scope>NUCLEOTIDE SEQUENCE</scope>
    <source>
        <strain evidence="1">Babe19</strain>
    </source>
</reference>
<name>A0ACC1RLR4_9HYPO</name>
<dbReference type="EMBL" id="JANRMS010002487">
    <property type="protein sequence ID" value="KAJ3522251.1"/>
    <property type="molecule type" value="Genomic_DNA"/>
</dbReference>
<accession>A0ACC1RLR4</accession>
<protein>
    <submittedName>
        <fullName evidence="1">Uncharacterized protein</fullName>
    </submittedName>
</protein>
<evidence type="ECO:0000313" key="1">
    <source>
        <dbReference type="EMBL" id="KAJ3522251.1"/>
    </source>
</evidence>
<organism evidence="1 2">
    <name type="scientific">Fusarium decemcellulare</name>
    <dbReference type="NCBI Taxonomy" id="57161"/>
    <lineage>
        <taxon>Eukaryota</taxon>
        <taxon>Fungi</taxon>
        <taxon>Dikarya</taxon>
        <taxon>Ascomycota</taxon>
        <taxon>Pezizomycotina</taxon>
        <taxon>Sordariomycetes</taxon>
        <taxon>Hypocreomycetidae</taxon>
        <taxon>Hypocreales</taxon>
        <taxon>Nectriaceae</taxon>
        <taxon>Fusarium</taxon>
        <taxon>Fusarium decemcellulare species complex</taxon>
    </lineage>
</organism>
<dbReference type="Proteomes" id="UP001148629">
    <property type="component" value="Unassembled WGS sequence"/>
</dbReference>